<dbReference type="AlphaFoldDB" id="A0A095X2L6"/>
<protein>
    <submittedName>
        <fullName evidence="1">Aspartate 1-decarboxylase (Aspartate alpha-decarboxylase)</fullName>
    </submittedName>
</protein>
<reference evidence="1 2" key="1">
    <citation type="submission" date="2014-07" db="EMBL/GenBank/DDBJ databases">
        <authorList>
            <person name="McCorrison J."/>
            <person name="Sanka R."/>
            <person name="Torralba M."/>
            <person name="Gillis M."/>
            <person name="Haft D.H."/>
            <person name="Methe B."/>
            <person name="Sutton G."/>
            <person name="Nelson K.E."/>
        </authorList>
    </citation>
    <scope>NUCLEOTIDE SEQUENCE [LARGE SCALE GENOMIC DNA]</scope>
    <source>
        <strain evidence="1 2">S7-1-13</strain>
    </source>
</reference>
<evidence type="ECO:0000313" key="2">
    <source>
        <dbReference type="Proteomes" id="UP000029579"/>
    </source>
</evidence>
<proteinExistence type="predicted"/>
<sequence length="104" mass="12508">MKDCKSGREIDIRESFLIVRGRVYAKESYVVFDTSKIKAYPPLVYYDREDEYLGRFEEEGLYEFDDIEDILLSYSDCCFSNHDLDDLRQLLVKKREEFVRKLLN</sequence>
<organism evidence="1 2">
    <name type="scientific">Anaerococcus lactolyticus S7-1-13</name>
    <dbReference type="NCBI Taxonomy" id="1284686"/>
    <lineage>
        <taxon>Bacteria</taxon>
        <taxon>Bacillati</taxon>
        <taxon>Bacillota</taxon>
        <taxon>Tissierellia</taxon>
        <taxon>Tissierellales</taxon>
        <taxon>Peptoniphilaceae</taxon>
        <taxon>Anaerococcus</taxon>
    </lineage>
</organism>
<dbReference type="eggNOG" id="ENOG50342DA">
    <property type="taxonomic scope" value="Bacteria"/>
</dbReference>
<gene>
    <name evidence="1" type="ORF">HMPREF1630_04490</name>
</gene>
<comment type="caution">
    <text evidence="1">The sequence shown here is derived from an EMBL/GenBank/DDBJ whole genome shotgun (WGS) entry which is preliminary data.</text>
</comment>
<dbReference type="EMBL" id="JRMW01000032">
    <property type="protein sequence ID" value="KGF04275.1"/>
    <property type="molecule type" value="Genomic_DNA"/>
</dbReference>
<dbReference type="OrthoDB" id="1691060at2"/>
<accession>A0A095X2L6</accession>
<evidence type="ECO:0000313" key="1">
    <source>
        <dbReference type="EMBL" id="KGF04275.1"/>
    </source>
</evidence>
<dbReference type="Proteomes" id="UP000029579">
    <property type="component" value="Unassembled WGS sequence"/>
</dbReference>
<name>A0A095X2L6_9FIRM</name>